<reference evidence="2 3" key="1">
    <citation type="submission" date="2020-10" db="EMBL/GenBank/DDBJ databases">
        <title>Wide distribution of Phycisphaera-like planctomycetes from WD2101 soil group in peatlands and genome analysis of the first cultivated representative.</title>
        <authorList>
            <person name="Dedysh S.N."/>
            <person name="Beletsky A.V."/>
            <person name="Ivanova A."/>
            <person name="Kulichevskaya I.S."/>
            <person name="Suzina N.E."/>
            <person name="Philippov D.A."/>
            <person name="Rakitin A.L."/>
            <person name="Mardanov A.V."/>
            <person name="Ravin N.V."/>
        </authorList>
    </citation>
    <scope>NUCLEOTIDE SEQUENCE [LARGE SCALE GENOMIC DNA]</scope>
    <source>
        <strain evidence="2 3">M1803</strain>
    </source>
</reference>
<accession>A0A7M2X190</accession>
<feature type="chain" id="PRO_5034795840" evidence="1">
    <location>
        <begin position="23"/>
        <end position="147"/>
    </location>
</feature>
<dbReference type="Proteomes" id="UP000593765">
    <property type="component" value="Chromosome"/>
</dbReference>
<dbReference type="NCBIfam" id="TIGR03067">
    <property type="entry name" value="Planc_TIGR03067"/>
    <property type="match status" value="1"/>
</dbReference>
<feature type="signal peptide" evidence="1">
    <location>
        <begin position="1"/>
        <end position="22"/>
    </location>
</feature>
<dbReference type="EMBL" id="CP063458">
    <property type="protein sequence ID" value="QOV91212.1"/>
    <property type="molecule type" value="Genomic_DNA"/>
</dbReference>
<evidence type="ECO:0000313" key="3">
    <source>
        <dbReference type="Proteomes" id="UP000593765"/>
    </source>
</evidence>
<proteinExistence type="predicted"/>
<organism evidence="2 3">
    <name type="scientific">Humisphaera borealis</name>
    <dbReference type="NCBI Taxonomy" id="2807512"/>
    <lineage>
        <taxon>Bacteria</taxon>
        <taxon>Pseudomonadati</taxon>
        <taxon>Planctomycetota</taxon>
        <taxon>Phycisphaerae</taxon>
        <taxon>Tepidisphaerales</taxon>
        <taxon>Tepidisphaeraceae</taxon>
        <taxon>Humisphaera</taxon>
    </lineage>
</organism>
<sequence>MGVLRRLLIVFAAICTFAAAVPAPGDNPPTVAAELEKLRGAWAIKKVTISGEEVAAENQPKAFVFNGTKLTPDDDPEDFAVVTLDPKQVPPAIDLVSKKREKSLGIYEIDGETLKLCFNEPGGARPQTFASAKGSRVSYIILKRMNK</sequence>
<name>A0A7M2X190_9BACT</name>
<keyword evidence="3" id="KW-1185">Reference proteome</keyword>
<dbReference type="AlphaFoldDB" id="A0A7M2X190"/>
<dbReference type="RefSeq" id="WP_206294393.1">
    <property type="nucleotide sequence ID" value="NZ_CP063458.1"/>
</dbReference>
<gene>
    <name evidence="2" type="ORF">IPV69_07595</name>
</gene>
<dbReference type="InterPro" id="IPR017504">
    <property type="entry name" value="CHP03067_Planctomycetes"/>
</dbReference>
<keyword evidence="1" id="KW-0732">Signal</keyword>
<evidence type="ECO:0000256" key="1">
    <source>
        <dbReference type="SAM" id="SignalP"/>
    </source>
</evidence>
<dbReference type="KEGG" id="hbs:IPV69_07595"/>
<evidence type="ECO:0000313" key="2">
    <source>
        <dbReference type="EMBL" id="QOV91212.1"/>
    </source>
</evidence>
<protein>
    <submittedName>
        <fullName evidence="2">TIGR03067 domain-containing protein</fullName>
    </submittedName>
</protein>